<feature type="transmembrane region" description="Helical" evidence="1">
    <location>
        <begin position="40"/>
        <end position="65"/>
    </location>
</feature>
<organism evidence="2 3">
    <name type="scientific">Jannaschia seosinensis</name>
    <dbReference type="NCBI Taxonomy" id="313367"/>
    <lineage>
        <taxon>Bacteria</taxon>
        <taxon>Pseudomonadati</taxon>
        <taxon>Pseudomonadota</taxon>
        <taxon>Alphaproteobacteria</taxon>
        <taxon>Rhodobacterales</taxon>
        <taxon>Roseobacteraceae</taxon>
        <taxon>Jannaschia</taxon>
    </lineage>
</organism>
<keyword evidence="3" id="KW-1185">Reference proteome</keyword>
<gene>
    <name evidence="2" type="ORF">JSE7799_01401</name>
</gene>
<keyword evidence="1" id="KW-0472">Membrane</keyword>
<proteinExistence type="predicted"/>
<keyword evidence="1" id="KW-0812">Transmembrane</keyword>
<accession>A0A0M7BA45</accession>
<evidence type="ECO:0000313" key="2">
    <source>
        <dbReference type="EMBL" id="CUH38364.1"/>
    </source>
</evidence>
<feature type="transmembrane region" description="Helical" evidence="1">
    <location>
        <begin position="12"/>
        <end position="34"/>
    </location>
</feature>
<sequence length="85" mass="8796">MRDFFIKALDNLVGIIVILGAVGIVISAGAALLAPNGGGVLMALAILIGGSINLILLGGFMYLGLGIYHNTRRMADAMDRDAAPR</sequence>
<dbReference type="AlphaFoldDB" id="A0A0M7BA45"/>
<dbReference type="EMBL" id="CYPR01000085">
    <property type="protein sequence ID" value="CUH38364.1"/>
    <property type="molecule type" value="Genomic_DNA"/>
</dbReference>
<name>A0A0M7BA45_9RHOB</name>
<reference evidence="2 3" key="1">
    <citation type="submission" date="2015-09" db="EMBL/GenBank/DDBJ databases">
        <authorList>
            <person name="Jackson K.R."/>
            <person name="Lunt B.L."/>
            <person name="Fisher J.N.B."/>
            <person name="Gardner A.V."/>
            <person name="Bailey M.E."/>
            <person name="Deus L.M."/>
            <person name="Earl A.S."/>
            <person name="Gibby P.D."/>
            <person name="Hartmann K.A."/>
            <person name="Liu J.E."/>
            <person name="Manci A.M."/>
            <person name="Nielsen D.A."/>
            <person name="Solomon M.B."/>
            <person name="Breakwell D.P."/>
            <person name="Burnett S.H."/>
            <person name="Grose J.H."/>
        </authorList>
    </citation>
    <scope>NUCLEOTIDE SEQUENCE [LARGE SCALE GENOMIC DNA]</scope>
    <source>
        <strain evidence="2 3">CECT 7799</strain>
    </source>
</reference>
<evidence type="ECO:0000313" key="3">
    <source>
        <dbReference type="Proteomes" id="UP000049455"/>
    </source>
</evidence>
<evidence type="ECO:0000256" key="1">
    <source>
        <dbReference type="SAM" id="Phobius"/>
    </source>
</evidence>
<dbReference type="Proteomes" id="UP000049455">
    <property type="component" value="Unassembled WGS sequence"/>
</dbReference>
<keyword evidence="1" id="KW-1133">Transmembrane helix</keyword>
<protein>
    <submittedName>
        <fullName evidence="2">Uncharacterized protein</fullName>
    </submittedName>
</protein>
<dbReference type="STRING" id="313367.JSE7799_01401"/>
<dbReference type="RefSeq" id="WP_055662987.1">
    <property type="nucleotide sequence ID" value="NZ_CYPR01000085.1"/>
</dbReference>